<dbReference type="GO" id="GO:0005524">
    <property type="term" value="F:ATP binding"/>
    <property type="evidence" value="ECO:0007669"/>
    <property type="project" value="UniProtKB-KW"/>
</dbReference>
<evidence type="ECO:0000256" key="1">
    <source>
        <dbReference type="ARBA" id="ARBA00022741"/>
    </source>
</evidence>
<protein>
    <submittedName>
        <fullName evidence="5">Serine/threonine-protein kinase drkC</fullName>
    </submittedName>
</protein>
<dbReference type="PANTHER" id="PTHR27001:SF931">
    <property type="entry name" value="OS11G0664100 PROTEIN"/>
    <property type="match status" value="1"/>
</dbReference>
<dbReference type="InterPro" id="IPR011009">
    <property type="entry name" value="Kinase-like_dom_sf"/>
</dbReference>
<dbReference type="Proteomes" id="UP001152320">
    <property type="component" value="Chromosome 1"/>
</dbReference>
<dbReference type="InterPro" id="IPR001245">
    <property type="entry name" value="Ser-Thr/Tyr_kinase_cat_dom"/>
</dbReference>
<dbReference type="PANTHER" id="PTHR27001">
    <property type="entry name" value="OS01G0253100 PROTEIN"/>
    <property type="match status" value="1"/>
</dbReference>
<dbReference type="Pfam" id="PF07714">
    <property type="entry name" value="PK_Tyr_Ser-Thr"/>
    <property type="match status" value="1"/>
</dbReference>
<dbReference type="AlphaFoldDB" id="A0A9Q1CP62"/>
<dbReference type="SUPFAM" id="SSF56112">
    <property type="entry name" value="Protein kinase-like (PK-like)"/>
    <property type="match status" value="1"/>
</dbReference>
<reference evidence="5" key="1">
    <citation type="submission" date="2021-10" db="EMBL/GenBank/DDBJ databases">
        <title>Tropical sea cucumber genome reveals ecological adaptation and Cuvierian tubules defense mechanism.</title>
        <authorList>
            <person name="Chen T."/>
        </authorList>
    </citation>
    <scope>NUCLEOTIDE SEQUENCE</scope>
    <source>
        <strain evidence="5">Nanhai2018</strain>
        <tissue evidence="5">Muscle</tissue>
    </source>
</reference>
<evidence type="ECO:0000256" key="2">
    <source>
        <dbReference type="ARBA" id="ARBA00022840"/>
    </source>
</evidence>
<evidence type="ECO:0000259" key="4">
    <source>
        <dbReference type="PROSITE" id="PS50011"/>
    </source>
</evidence>
<keyword evidence="2" id="KW-0067">ATP-binding</keyword>
<keyword evidence="1" id="KW-0547">Nucleotide-binding</keyword>
<keyword evidence="5" id="KW-0808">Transferase</keyword>
<keyword evidence="3" id="KW-0175">Coiled coil</keyword>
<feature type="domain" description="Protein kinase" evidence="4">
    <location>
        <begin position="205"/>
        <end position="477"/>
    </location>
</feature>
<comment type="caution">
    <text evidence="5">The sequence shown here is derived from an EMBL/GenBank/DDBJ whole genome shotgun (WGS) entry which is preliminary data.</text>
</comment>
<proteinExistence type="predicted"/>
<evidence type="ECO:0000313" key="5">
    <source>
        <dbReference type="EMBL" id="KAJ8048308.1"/>
    </source>
</evidence>
<organism evidence="5 6">
    <name type="scientific">Holothuria leucospilota</name>
    <name type="common">Black long sea cucumber</name>
    <name type="synonym">Mertensiothuria leucospilota</name>
    <dbReference type="NCBI Taxonomy" id="206669"/>
    <lineage>
        <taxon>Eukaryota</taxon>
        <taxon>Metazoa</taxon>
        <taxon>Echinodermata</taxon>
        <taxon>Eleutherozoa</taxon>
        <taxon>Echinozoa</taxon>
        <taxon>Holothuroidea</taxon>
        <taxon>Aspidochirotacea</taxon>
        <taxon>Aspidochirotida</taxon>
        <taxon>Holothuriidae</taxon>
        <taxon>Holothuria</taxon>
    </lineage>
</organism>
<dbReference type="PROSITE" id="PS50011">
    <property type="entry name" value="PROTEIN_KINASE_DOM"/>
    <property type="match status" value="1"/>
</dbReference>
<gene>
    <name evidence="5" type="ORF">HOLleu_00569</name>
</gene>
<accession>A0A9Q1CP62</accession>
<dbReference type="GO" id="GO:0005886">
    <property type="term" value="C:plasma membrane"/>
    <property type="evidence" value="ECO:0007669"/>
    <property type="project" value="TreeGrafter"/>
</dbReference>
<keyword evidence="6" id="KW-1185">Reference proteome</keyword>
<dbReference type="EMBL" id="JAIZAY010000001">
    <property type="protein sequence ID" value="KAJ8048308.1"/>
    <property type="molecule type" value="Genomic_DNA"/>
</dbReference>
<dbReference type="InterPro" id="IPR000719">
    <property type="entry name" value="Prot_kinase_dom"/>
</dbReference>
<dbReference type="GO" id="GO:0004672">
    <property type="term" value="F:protein kinase activity"/>
    <property type="evidence" value="ECO:0007669"/>
    <property type="project" value="InterPro"/>
</dbReference>
<feature type="coiled-coil region" evidence="3">
    <location>
        <begin position="111"/>
        <end position="142"/>
    </location>
</feature>
<dbReference type="Gene3D" id="1.10.510.10">
    <property type="entry name" value="Transferase(Phosphotransferase) domain 1"/>
    <property type="match status" value="1"/>
</dbReference>
<keyword evidence="5" id="KW-0418">Kinase</keyword>
<name>A0A9Q1CP62_HOLLE</name>
<evidence type="ECO:0000313" key="6">
    <source>
        <dbReference type="Proteomes" id="UP001152320"/>
    </source>
</evidence>
<dbReference type="OrthoDB" id="4062651at2759"/>
<evidence type="ECO:0000256" key="3">
    <source>
        <dbReference type="SAM" id="Coils"/>
    </source>
</evidence>
<sequence length="487" mass="56053">METARFGREAPQVARYPTGYGSFLIDLKSSLRSKHVRTLVTAFDFKPSEREEVESNEDEGLMFVQFLTEKGIISPTDISALIGKLHFCGLRGIADDVNKAFERYLSETNLQSNKSQEYEELINELNKLKDNLVLTIEFLQKIKDNPPPAIRILKVKRLKKDIESKHSVLEKSRSDVMDHVSIDCLPSGDQANGLSRDYLISANDLSDFEDMCDGTWGPVKKARFKGYQDVVIKYVSDVRNRDLIENFEKEARILVKFWFGYVVRLIGICDQQDVKFLVLEYMQKESLDYLLHNRPEEVLEPKRRVAMALDTAKAVLQVQDARSLHTGIESKRFLVDKDFNVKISDLRFAKTLSSCKRYRSSRSLPVNSQYYLCPERYSPAPYTEESEVYSLGIVLWEILSRSKPFSTLENELGREPSFNEVKTFVTAKRREQLSQDFGNPRWNSALNDLVQQCRNVIPEERPVGGVRDVVKQLDEILDDMEREGEGN</sequence>